<accession>A0AAV5KA79</accession>
<gene>
    <name evidence="1" type="ORF">SLEP1_g31276</name>
</gene>
<evidence type="ECO:0000313" key="2">
    <source>
        <dbReference type="Proteomes" id="UP001054252"/>
    </source>
</evidence>
<name>A0AAV5KA79_9ROSI</name>
<proteinExistence type="predicted"/>
<dbReference type="Proteomes" id="UP001054252">
    <property type="component" value="Unassembled WGS sequence"/>
</dbReference>
<organism evidence="1 2">
    <name type="scientific">Rubroshorea leprosula</name>
    <dbReference type="NCBI Taxonomy" id="152421"/>
    <lineage>
        <taxon>Eukaryota</taxon>
        <taxon>Viridiplantae</taxon>
        <taxon>Streptophyta</taxon>
        <taxon>Embryophyta</taxon>
        <taxon>Tracheophyta</taxon>
        <taxon>Spermatophyta</taxon>
        <taxon>Magnoliopsida</taxon>
        <taxon>eudicotyledons</taxon>
        <taxon>Gunneridae</taxon>
        <taxon>Pentapetalae</taxon>
        <taxon>rosids</taxon>
        <taxon>malvids</taxon>
        <taxon>Malvales</taxon>
        <taxon>Dipterocarpaceae</taxon>
        <taxon>Rubroshorea</taxon>
    </lineage>
</organism>
<protein>
    <submittedName>
        <fullName evidence="1">Uncharacterized protein</fullName>
    </submittedName>
</protein>
<keyword evidence="2" id="KW-1185">Reference proteome</keyword>
<dbReference type="AlphaFoldDB" id="A0AAV5KA79"/>
<evidence type="ECO:0000313" key="1">
    <source>
        <dbReference type="EMBL" id="GKV21284.1"/>
    </source>
</evidence>
<reference evidence="1 2" key="1">
    <citation type="journal article" date="2021" name="Commun. Biol.">
        <title>The genome of Shorea leprosula (Dipterocarpaceae) highlights the ecological relevance of drought in aseasonal tropical rainforests.</title>
        <authorList>
            <person name="Ng K.K.S."/>
            <person name="Kobayashi M.J."/>
            <person name="Fawcett J.A."/>
            <person name="Hatakeyama M."/>
            <person name="Paape T."/>
            <person name="Ng C.H."/>
            <person name="Ang C.C."/>
            <person name="Tnah L.H."/>
            <person name="Lee C.T."/>
            <person name="Nishiyama T."/>
            <person name="Sese J."/>
            <person name="O'Brien M.J."/>
            <person name="Copetti D."/>
            <person name="Mohd Noor M.I."/>
            <person name="Ong R.C."/>
            <person name="Putra M."/>
            <person name="Sireger I.Z."/>
            <person name="Indrioko S."/>
            <person name="Kosugi Y."/>
            <person name="Izuno A."/>
            <person name="Isagi Y."/>
            <person name="Lee S.L."/>
            <person name="Shimizu K.K."/>
        </authorList>
    </citation>
    <scope>NUCLEOTIDE SEQUENCE [LARGE SCALE GENOMIC DNA]</scope>
    <source>
        <strain evidence="1">214</strain>
    </source>
</reference>
<dbReference type="EMBL" id="BPVZ01000057">
    <property type="protein sequence ID" value="GKV21284.1"/>
    <property type="molecule type" value="Genomic_DNA"/>
</dbReference>
<sequence length="172" mass="18712">MRLVPEIKGKAFLAMRPNQTSVSRGSKRSRGRIALNLIVNVEKCLLLSGIHIIYGGNWEEEYTAKLLRMSGEGRLKGLVRFDLIVTQVERGGGTPKLTTKEVSGRSGIIVFLATALGRSIYRLILVLVALTSFAPTLLSQSSSLVLLYASLRRTLFTVGCKAGSQNLVASSF</sequence>
<comment type="caution">
    <text evidence="1">The sequence shown here is derived from an EMBL/GenBank/DDBJ whole genome shotgun (WGS) entry which is preliminary data.</text>
</comment>